<feature type="domain" description="Myb/SANT-like" evidence="2">
    <location>
        <begin position="20"/>
        <end position="90"/>
    </location>
</feature>
<dbReference type="InterPro" id="IPR024752">
    <property type="entry name" value="Myb/SANT-like_dom"/>
</dbReference>
<evidence type="ECO:0000313" key="4">
    <source>
        <dbReference type="Proteomes" id="UP000237000"/>
    </source>
</evidence>
<dbReference type="InParanoid" id="A0A2P5CR47"/>
<feature type="compositionally biased region" description="Acidic residues" evidence="1">
    <location>
        <begin position="109"/>
        <end position="118"/>
    </location>
</feature>
<evidence type="ECO:0000313" key="3">
    <source>
        <dbReference type="EMBL" id="PON63529.1"/>
    </source>
</evidence>
<feature type="compositionally biased region" description="Polar residues" evidence="1">
    <location>
        <begin position="93"/>
        <end position="104"/>
    </location>
</feature>
<proteinExistence type="predicted"/>
<dbReference type="Pfam" id="PF12776">
    <property type="entry name" value="Myb_DNA-bind_3"/>
    <property type="match status" value="1"/>
</dbReference>
<reference evidence="4" key="1">
    <citation type="submission" date="2016-06" db="EMBL/GenBank/DDBJ databases">
        <title>Parallel loss of symbiosis genes in relatives of nitrogen-fixing non-legume Parasponia.</title>
        <authorList>
            <person name="Van Velzen R."/>
            <person name="Holmer R."/>
            <person name="Bu F."/>
            <person name="Rutten L."/>
            <person name="Van Zeijl A."/>
            <person name="Liu W."/>
            <person name="Santuari L."/>
            <person name="Cao Q."/>
            <person name="Sharma T."/>
            <person name="Shen D."/>
            <person name="Roswanjaya Y."/>
            <person name="Wardhani T."/>
            <person name="Kalhor M.S."/>
            <person name="Jansen J."/>
            <person name="Van den Hoogen J."/>
            <person name="Gungor B."/>
            <person name="Hartog M."/>
            <person name="Hontelez J."/>
            <person name="Verver J."/>
            <person name="Yang W.-C."/>
            <person name="Schijlen E."/>
            <person name="Repin R."/>
            <person name="Schilthuizen M."/>
            <person name="Schranz E."/>
            <person name="Heidstra R."/>
            <person name="Miyata K."/>
            <person name="Fedorova E."/>
            <person name="Kohlen W."/>
            <person name="Bisseling T."/>
            <person name="Smit S."/>
            <person name="Geurts R."/>
        </authorList>
    </citation>
    <scope>NUCLEOTIDE SEQUENCE [LARGE SCALE GENOMIC DNA]</scope>
    <source>
        <strain evidence="4">cv. RG33-2</strain>
    </source>
</reference>
<evidence type="ECO:0000259" key="2">
    <source>
        <dbReference type="Pfam" id="PF12776"/>
    </source>
</evidence>
<dbReference type="PANTHER" id="PTHR47584">
    <property type="match status" value="1"/>
</dbReference>
<protein>
    <submittedName>
        <fullName evidence="3">Myb/SANT-like domain containing protein</fullName>
    </submittedName>
</protein>
<dbReference type="OrthoDB" id="686198at2759"/>
<dbReference type="Proteomes" id="UP000237000">
    <property type="component" value="Unassembled WGS sequence"/>
</dbReference>
<dbReference type="InterPro" id="IPR045026">
    <property type="entry name" value="LIMYB"/>
</dbReference>
<dbReference type="EMBL" id="JXTC01000336">
    <property type="protein sequence ID" value="PON63529.1"/>
    <property type="molecule type" value="Genomic_DNA"/>
</dbReference>
<keyword evidence="4" id="KW-1185">Reference proteome</keyword>
<name>A0A2P5CR47_TREOI</name>
<dbReference type="AlphaFoldDB" id="A0A2P5CR47"/>
<sequence>MADIDNDVHKIDNNDEASVWTQRHEEIFIDLMEEEVIKGNRSTTTFSKPSWKYIREELCAQTKKGYSDLQLRNKYNQLKQKQKEFKMLLGETATGSNTHPLNRSPSRDIDDDEDDDDDAISKSANRNQESSLDEDGYKRSKSATSSNPRNEKRAKFLSVLACALETFNENAKRKTELLERSMTVSSSHHLIDESVKALDEIEGISGEVYTKAIDKFENKVSRALFLKVPVHRR</sequence>
<comment type="caution">
    <text evidence="3">The sequence shown here is derived from an EMBL/GenBank/DDBJ whole genome shotgun (WGS) entry which is preliminary data.</text>
</comment>
<organism evidence="3 4">
    <name type="scientific">Trema orientale</name>
    <name type="common">Charcoal tree</name>
    <name type="synonym">Celtis orientalis</name>
    <dbReference type="NCBI Taxonomy" id="63057"/>
    <lineage>
        <taxon>Eukaryota</taxon>
        <taxon>Viridiplantae</taxon>
        <taxon>Streptophyta</taxon>
        <taxon>Embryophyta</taxon>
        <taxon>Tracheophyta</taxon>
        <taxon>Spermatophyta</taxon>
        <taxon>Magnoliopsida</taxon>
        <taxon>eudicotyledons</taxon>
        <taxon>Gunneridae</taxon>
        <taxon>Pentapetalae</taxon>
        <taxon>rosids</taxon>
        <taxon>fabids</taxon>
        <taxon>Rosales</taxon>
        <taxon>Cannabaceae</taxon>
        <taxon>Trema</taxon>
    </lineage>
</organism>
<gene>
    <name evidence="3" type="ORF">TorRG33x02_276100</name>
</gene>
<feature type="region of interest" description="Disordered" evidence="1">
    <location>
        <begin position="91"/>
        <end position="150"/>
    </location>
</feature>
<dbReference type="PANTHER" id="PTHR47584:SF14">
    <property type="entry name" value="L10-INTERACTING MYB DOMAIN-CONTAINING PROTEIN-LIKE"/>
    <property type="match status" value="1"/>
</dbReference>
<evidence type="ECO:0000256" key="1">
    <source>
        <dbReference type="SAM" id="MobiDB-lite"/>
    </source>
</evidence>
<accession>A0A2P5CR47</accession>